<proteinExistence type="predicted"/>
<sequence length="181" mass="19205">MMIADPTNSTTFDLFRQSALSNKWRSVTFQSLGIAALGDGGGAGGDGMPGTGVVAQLGEANVERCVQQVMGFLTELSTISAEPLYADLGDEVRSLVRLAFEVALQFGVNQANLALLAVEPGEAVVIGPDFHDCEDADEHRGTRARVDLVVSPGLQRVGDGRTELARKRTIVPCEIFAGEEL</sequence>
<comment type="caution">
    <text evidence="1">The sequence shown here is derived from an EMBL/GenBank/DDBJ whole genome shotgun (WGS) entry which is preliminary data.</text>
</comment>
<gene>
    <name evidence="1" type="ORF">B0T26DRAFT_446666</name>
</gene>
<keyword evidence="2" id="KW-1185">Reference proteome</keyword>
<dbReference type="Proteomes" id="UP001172101">
    <property type="component" value="Unassembled WGS sequence"/>
</dbReference>
<evidence type="ECO:0000313" key="2">
    <source>
        <dbReference type="Proteomes" id="UP001172101"/>
    </source>
</evidence>
<dbReference type="AlphaFoldDB" id="A0AA40DNF7"/>
<dbReference type="EMBL" id="JAUIRO010000007">
    <property type="protein sequence ID" value="KAK0706278.1"/>
    <property type="molecule type" value="Genomic_DNA"/>
</dbReference>
<accession>A0AA40DNF7</accession>
<evidence type="ECO:0000313" key="1">
    <source>
        <dbReference type="EMBL" id="KAK0706278.1"/>
    </source>
</evidence>
<reference evidence="1" key="1">
    <citation type="submission" date="2023-06" db="EMBL/GenBank/DDBJ databases">
        <title>Genome-scale phylogeny and comparative genomics of the fungal order Sordariales.</title>
        <authorList>
            <consortium name="Lawrence Berkeley National Laboratory"/>
            <person name="Hensen N."/>
            <person name="Bonometti L."/>
            <person name="Westerberg I."/>
            <person name="Brannstrom I.O."/>
            <person name="Guillou S."/>
            <person name="Cros-Aarteil S."/>
            <person name="Calhoun S."/>
            <person name="Haridas S."/>
            <person name="Kuo A."/>
            <person name="Mondo S."/>
            <person name="Pangilinan J."/>
            <person name="Riley R."/>
            <person name="LaButti K."/>
            <person name="Andreopoulos B."/>
            <person name="Lipzen A."/>
            <person name="Chen C."/>
            <person name="Yanf M."/>
            <person name="Daum C."/>
            <person name="Ng V."/>
            <person name="Clum A."/>
            <person name="Steindorff A."/>
            <person name="Ohm R."/>
            <person name="Martin F."/>
            <person name="Silar P."/>
            <person name="Natvig D."/>
            <person name="Lalanne C."/>
            <person name="Gautier V."/>
            <person name="Ament-velasquez S.L."/>
            <person name="Kruys A."/>
            <person name="Hutchinson M.I."/>
            <person name="Powell A.J."/>
            <person name="Barry K."/>
            <person name="Miller A.N."/>
            <person name="Grigoriev I.V."/>
            <person name="Debuchy R."/>
            <person name="Gladieux P."/>
            <person name="Thoren M.H."/>
            <person name="Johannesson H."/>
        </authorList>
    </citation>
    <scope>NUCLEOTIDE SEQUENCE</scope>
    <source>
        <strain evidence="1">SMH2392-1A</strain>
    </source>
</reference>
<organism evidence="1 2">
    <name type="scientific">Lasiosphaeria miniovina</name>
    <dbReference type="NCBI Taxonomy" id="1954250"/>
    <lineage>
        <taxon>Eukaryota</taxon>
        <taxon>Fungi</taxon>
        <taxon>Dikarya</taxon>
        <taxon>Ascomycota</taxon>
        <taxon>Pezizomycotina</taxon>
        <taxon>Sordariomycetes</taxon>
        <taxon>Sordariomycetidae</taxon>
        <taxon>Sordariales</taxon>
        <taxon>Lasiosphaeriaceae</taxon>
        <taxon>Lasiosphaeria</taxon>
    </lineage>
</organism>
<dbReference type="GeneID" id="85318346"/>
<name>A0AA40DNF7_9PEZI</name>
<dbReference type="RefSeq" id="XP_060291372.1">
    <property type="nucleotide sequence ID" value="XM_060435076.1"/>
</dbReference>
<protein>
    <submittedName>
        <fullName evidence="1">Uncharacterized protein</fullName>
    </submittedName>
</protein>